<dbReference type="EMBL" id="AAMX01000015">
    <property type="protein sequence ID" value="EAQ31547.1"/>
    <property type="molecule type" value="Genomic_DNA"/>
</dbReference>
<evidence type="ECO:0000313" key="7">
    <source>
        <dbReference type="Proteomes" id="UP000016543"/>
    </source>
</evidence>
<keyword evidence="7" id="KW-1185">Reference proteome</keyword>
<comment type="similarity">
    <text evidence="1">Belongs to the cytidine and deoxycytidylate deaminase family.</text>
</comment>
<feature type="domain" description="CMP/dCMP-type deaminase" evidence="5">
    <location>
        <begin position="266"/>
        <end position="460"/>
    </location>
</feature>
<evidence type="ECO:0000256" key="4">
    <source>
        <dbReference type="ARBA" id="ARBA00022833"/>
    </source>
</evidence>
<evidence type="ECO:0000256" key="3">
    <source>
        <dbReference type="ARBA" id="ARBA00022801"/>
    </source>
</evidence>
<dbReference type="PANTHER" id="PTHR11086">
    <property type="entry name" value="DEOXYCYTIDYLATE DEAMINASE-RELATED"/>
    <property type="match status" value="1"/>
</dbReference>
<dbReference type="Pfam" id="PF00383">
    <property type="entry name" value="dCMP_cyt_deam_1"/>
    <property type="match status" value="1"/>
</dbReference>
<dbReference type="Gene3D" id="3.40.140.10">
    <property type="entry name" value="Cytidine Deaminase, domain 2"/>
    <property type="match status" value="1"/>
</dbReference>
<dbReference type="InterPro" id="IPR015517">
    <property type="entry name" value="dCMP_deaminase-rel"/>
</dbReference>
<protein>
    <submittedName>
        <fullName evidence="6">Probable Cytidine deaminase</fullName>
    </submittedName>
</protein>
<sequence>MCANKNKISSPEDNDKSSPIFSYKGYDPLAPSGAPELVIGIVGPAGVDRSKICKIIISELEEYNYQTKKIKLSSLMSALPGFEKVESDFEDECDRIDSLMNAGNNLREITSKGDALALLAIAKIQDIRESLNKKEKLPSLDPREKTAYILDSLKHPDEISTLRATYGQGFILVSAHASRGNRIENLARRISNSRKNPQGVHSARSDAEYLITRDEKEESLDFGQNVQSCFPKADFFVDLDSKEDKLSTQIDRLFQIIFGNPFITPTRDEWGMFHAEAASWRSADLARQVGSSICGDDGEIIALGCNDVPKALGGLYWEGDTPDGRDFQYDSDQGAELKRLMLAEVFNRLKERGNFDTKAKETLSGLVEKSINGTSDPVLDGLQALNVIEYGRTVHAEMAALTDAVSKGASVKNSTMYVNTFPCHICARHIISSGVKRLVFIEPYPKSFTNKLFKDSISGSRENNGLVIFEPFIGVAPRMYQFAFKLITKRKNKSGEVVEWKKNKAKTKLKRFVTSYMAIENQIVSNLVPTIVETVRGIEHDIFKS</sequence>
<dbReference type="Proteomes" id="UP000016543">
    <property type="component" value="Unassembled WGS sequence"/>
</dbReference>
<evidence type="ECO:0000256" key="2">
    <source>
        <dbReference type="ARBA" id="ARBA00022723"/>
    </source>
</evidence>
<organism evidence="6 7">
    <name type="scientific">Idiomarina baltica OS145</name>
    <dbReference type="NCBI Taxonomy" id="314276"/>
    <lineage>
        <taxon>Bacteria</taxon>
        <taxon>Pseudomonadati</taxon>
        <taxon>Pseudomonadota</taxon>
        <taxon>Gammaproteobacteria</taxon>
        <taxon>Alteromonadales</taxon>
        <taxon>Idiomarinaceae</taxon>
        <taxon>Idiomarina</taxon>
    </lineage>
</organism>
<dbReference type="InterPro" id="IPR016192">
    <property type="entry name" value="APOBEC/CMP_deaminase_Zn-bd"/>
</dbReference>
<evidence type="ECO:0000313" key="6">
    <source>
        <dbReference type="EMBL" id="EAQ31547.1"/>
    </source>
</evidence>
<dbReference type="PROSITE" id="PS00903">
    <property type="entry name" value="CYT_DCMP_DEAMINASES_1"/>
    <property type="match status" value="1"/>
</dbReference>
<evidence type="ECO:0000256" key="1">
    <source>
        <dbReference type="ARBA" id="ARBA00006576"/>
    </source>
</evidence>
<reference evidence="6 7" key="1">
    <citation type="submission" date="2006-01" db="EMBL/GenBank/DDBJ databases">
        <authorList>
            <person name="Brettar I."/>
            <person name="Hofle M."/>
            <person name="Ferriera S."/>
            <person name="Johnson J."/>
            <person name="Kravitz S."/>
            <person name="Halpern A."/>
            <person name="Remington K."/>
            <person name="Beeson K."/>
            <person name="Tran B."/>
            <person name="Rogers Y.-H."/>
            <person name="Friedman R."/>
            <person name="Venter J.C."/>
        </authorList>
    </citation>
    <scope>NUCLEOTIDE SEQUENCE [LARGE SCALE GENOMIC DNA]</scope>
    <source>
        <strain evidence="6 7">OS145</strain>
    </source>
</reference>
<dbReference type="RefSeq" id="WP_006954780.1">
    <property type="nucleotide sequence ID" value="NZ_CH672403.1"/>
</dbReference>
<dbReference type="PROSITE" id="PS51747">
    <property type="entry name" value="CYT_DCMP_DEAMINASES_2"/>
    <property type="match status" value="1"/>
</dbReference>
<proteinExistence type="inferred from homology"/>
<dbReference type="InterPro" id="IPR027417">
    <property type="entry name" value="P-loop_NTPase"/>
</dbReference>
<name>A0ABM9WKY0_9GAMM</name>
<dbReference type="InterPro" id="IPR002125">
    <property type="entry name" value="CMP_dCMP_dom"/>
</dbReference>
<accession>A0ABM9WKY0</accession>
<dbReference type="Gene3D" id="3.40.50.300">
    <property type="entry name" value="P-loop containing nucleotide triphosphate hydrolases"/>
    <property type="match status" value="1"/>
</dbReference>
<dbReference type="NCBIfam" id="NF041025">
    <property type="entry name" value="antiphage_deaminase"/>
    <property type="match status" value="1"/>
</dbReference>
<dbReference type="SUPFAM" id="SSF53927">
    <property type="entry name" value="Cytidine deaminase-like"/>
    <property type="match status" value="1"/>
</dbReference>
<evidence type="ECO:0000259" key="5">
    <source>
        <dbReference type="PROSITE" id="PS51747"/>
    </source>
</evidence>
<gene>
    <name evidence="6" type="ORF">OS145_09680</name>
</gene>
<comment type="caution">
    <text evidence="6">The sequence shown here is derived from an EMBL/GenBank/DDBJ whole genome shotgun (WGS) entry which is preliminary data.</text>
</comment>
<keyword evidence="3" id="KW-0378">Hydrolase</keyword>
<keyword evidence="2" id="KW-0479">Metal-binding</keyword>
<keyword evidence="4" id="KW-0862">Zinc</keyword>
<dbReference type="InterPro" id="IPR016193">
    <property type="entry name" value="Cytidine_deaminase-like"/>
</dbReference>
<dbReference type="PANTHER" id="PTHR11086:SF18">
    <property type="entry name" value="DEOXYCYTIDYLATE DEAMINASE"/>
    <property type="match status" value="1"/>
</dbReference>